<evidence type="ECO:0000256" key="1">
    <source>
        <dbReference type="ARBA" id="ARBA00004567"/>
    </source>
</evidence>
<dbReference type="SUPFAM" id="SSF54928">
    <property type="entry name" value="RNA-binding domain, RBD"/>
    <property type="match status" value="1"/>
</dbReference>
<feature type="domain" description="RRM Nup35-type" evidence="10">
    <location>
        <begin position="249"/>
        <end position="356"/>
    </location>
</feature>
<feature type="compositionally biased region" description="Basic residues" evidence="9">
    <location>
        <begin position="68"/>
        <end position="83"/>
    </location>
</feature>
<keyword evidence="12" id="KW-1185">Reference proteome</keyword>
<dbReference type="Proteomes" id="UP001497600">
    <property type="component" value="Chromosome H"/>
</dbReference>
<keyword evidence="6 8" id="KW-0906">Nuclear pore complex</keyword>
<protein>
    <recommendedName>
        <fullName evidence="10">RRM Nup35-type domain-containing protein</fullName>
    </recommendedName>
</protein>
<dbReference type="Gene3D" id="3.30.70.330">
    <property type="match status" value="1"/>
</dbReference>
<evidence type="ECO:0000256" key="2">
    <source>
        <dbReference type="ARBA" id="ARBA00022448"/>
    </source>
</evidence>
<keyword evidence="2 8" id="KW-0813">Transport</keyword>
<dbReference type="Pfam" id="PF05172">
    <property type="entry name" value="RRM_Nup35"/>
    <property type="match status" value="1"/>
</dbReference>
<evidence type="ECO:0000256" key="9">
    <source>
        <dbReference type="SAM" id="MobiDB-lite"/>
    </source>
</evidence>
<evidence type="ECO:0000313" key="11">
    <source>
        <dbReference type="EMBL" id="CAK7921900.1"/>
    </source>
</evidence>
<feature type="compositionally biased region" description="Low complexity" evidence="9">
    <location>
        <begin position="88"/>
        <end position="97"/>
    </location>
</feature>
<dbReference type="EMBL" id="OZ004260">
    <property type="protein sequence ID" value="CAK7921900.1"/>
    <property type="molecule type" value="Genomic_DNA"/>
</dbReference>
<dbReference type="PROSITE" id="PS51472">
    <property type="entry name" value="RRM_NUP35"/>
    <property type="match status" value="1"/>
</dbReference>
<keyword evidence="7 8" id="KW-0539">Nucleus</keyword>
<evidence type="ECO:0000256" key="8">
    <source>
        <dbReference type="PROSITE-ProRule" id="PRU00804"/>
    </source>
</evidence>
<evidence type="ECO:0000256" key="3">
    <source>
        <dbReference type="ARBA" id="ARBA00022816"/>
    </source>
</evidence>
<keyword evidence="3 8" id="KW-0509">mRNA transport</keyword>
<dbReference type="PANTHER" id="PTHR21527:SF6">
    <property type="entry name" value="NUCLEOPORIN NUP35"/>
    <property type="match status" value="1"/>
</dbReference>
<evidence type="ECO:0000256" key="7">
    <source>
        <dbReference type="ARBA" id="ARBA00023242"/>
    </source>
</evidence>
<dbReference type="PANTHER" id="PTHR21527">
    <property type="entry name" value="NUCLEOPORIN NUP35"/>
    <property type="match status" value="1"/>
</dbReference>
<feature type="region of interest" description="Disordered" evidence="9">
    <location>
        <begin position="31"/>
        <end position="121"/>
    </location>
</feature>
<dbReference type="InterPro" id="IPR012677">
    <property type="entry name" value="Nucleotide-bd_a/b_plait_sf"/>
</dbReference>
<gene>
    <name evidence="11" type="ORF">CAAN4_H20010</name>
</gene>
<evidence type="ECO:0000256" key="6">
    <source>
        <dbReference type="ARBA" id="ARBA00023132"/>
    </source>
</evidence>
<dbReference type="CDD" id="cd12721">
    <property type="entry name" value="RRM_Nup53p_fungi"/>
    <property type="match status" value="1"/>
</dbReference>
<accession>A0ABP0ELE9</accession>
<evidence type="ECO:0000313" key="12">
    <source>
        <dbReference type="Proteomes" id="UP001497600"/>
    </source>
</evidence>
<organism evidence="11 12">
    <name type="scientific">[Candida] anglica</name>
    <dbReference type="NCBI Taxonomy" id="148631"/>
    <lineage>
        <taxon>Eukaryota</taxon>
        <taxon>Fungi</taxon>
        <taxon>Dikarya</taxon>
        <taxon>Ascomycota</taxon>
        <taxon>Saccharomycotina</taxon>
        <taxon>Pichiomycetes</taxon>
        <taxon>Debaryomycetaceae</taxon>
        <taxon>Kurtzmaniella</taxon>
    </lineage>
</organism>
<name>A0ABP0ELE9_9ASCO</name>
<sequence>MSTLFGAQNNSFASQPASGSVNSLFSQSQPVMSTNTTTSNPYSQINSNTSTTVGTVGASNQPTWFQNPKKRTIPNHLVSKKKPGFQISSSSSSSSTNGKKDSKNNKDSSQSNGTNQFNLISFGSSVPQRNASTSVASLYDASMSGDVTKYDETINDTLHEDFSLYNPHDDLPPSRSIYDLNDEVLLSLNKPASSHSDSFLNKNPRHFNNIFNKGDASTGSAIVEANTAPADLENSNATSDQKGEIKPLDSGESAVLVFGYPENMANQVIQHFQEFGNILEEFETTRAKNSAVKYYQYQQDGKKSAKTIVPLFTGNSWVKLTYDNPSSAVTALRESGAVFNGVLLGVIPYTKSAVEKLSKRTLSANEDIGGGLLDLQLQGSTLEPPIENSVADQSPYTIRLDIKDGSGLFLHAKNATDPNKPDTANTNAKLGVFGTVSKFLFGFNEL</sequence>
<feature type="region of interest" description="Disordered" evidence="9">
    <location>
        <begin position="1"/>
        <end position="20"/>
    </location>
</feature>
<proteinExistence type="predicted"/>
<dbReference type="InterPro" id="IPR035979">
    <property type="entry name" value="RBD_domain_sf"/>
</dbReference>
<comment type="subcellular location">
    <subcellularLocation>
        <location evidence="1">Nucleus</location>
        <location evidence="1">Nuclear pore complex</location>
    </subcellularLocation>
</comment>
<evidence type="ECO:0000256" key="4">
    <source>
        <dbReference type="ARBA" id="ARBA00022927"/>
    </source>
</evidence>
<keyword evidence="4" id="KW-0653">Protein transport</keyword>
<evidence type="ECO:0000259" key="10">
    <source>
        <dbReference type="PROSITE" id="PS51472"/>
    </source>
</evidence>
<keyword evidence="5" id="KW-0811">Translocation</keyword>
<dbReference type="InterPro" id="IPR007846">
    <property type="entry name" value="RRM_NUP35_dom"/>
</dbReference>
<feature type="compositionally biased region" description="Polar residues" evidence="9">
    <location>
        <begin position="31"/>
        <end position="66"/>
    </location>
</feature>
<evidence type="ECO:0000256" key="5">
    <source>
        <dbReference type="ARBA" id="ARBA00023010"/>
    </source>
</evidence>
<reference evidence="11 12" key="1">
    <citation type="submission" date="2024-01" db="EMBL/GenBank/DDBJ databases">
        <authorList>
            <consortium name="Genoscope - CEA"/>
            <person name="William W."/>
        </authorList>
    </citation>
    <scope>NUCLEOTIDE SEQUENCE [LARGE SCALE GENOMIC DNA]</scope>
    <source>
        <strain evidence="11 12">29B2s-10</strain>
    </source>
</reference>